<dbReference type="GO" id="GO:0022625">
    <property type="term" value="C:cytosolic large ribosomal subunit"/>
    <property type="evidence" value="ECO:0007669"/>
    <property type="project" value="TreeGrafter"/>
</dbReference>
<dbReference type="Pfam" id="PF01386">
    <property type="entry name" value="Ribosomal_L25p"/>
    <property type="match status" value="1"/>
</dbReference>
<keyword evidence="3 7" id="KW-0689">Ribosomal protein</keyword>
<dbReference type="Pfam" id="PF14693">
    <property type="entry name" value="Ribosomal_TL5_C"/>
    <property type="match status" value="1"/>
</dbReference>
<evidence type="ECO:0000256" key="1">
    <source>
        <dbReference type="ARBA" id="ARBA00022730"/>
    </source>
</evidence>
<protein>
    <submittedName>
        <fullName evidence="7">50S ribosomal protein L25</fullName>
    </submittedName>
</protein>
<dbReference type="GO" id="GO:0006412">
    <property type="term" value="P:translation"/>
    <property type="evidence" value="ECO:0007669"/>
    <property type="project" value="InterPro"/>
</dbReference>
<dbReference type="InterPro" id="IPR020056">
    <property type="entry name" value="Rbsml_bL25/Gln-tRNA_synth_N"/>
</dbReference>
<proteinExistence type="inferred from homology"/>
<evidence type="ECO:0000256" key="3">
    <source>
        <dbReference type="ARBA" id="ARBA00022980"/>
    </source>
</evidence>
<dbReference type="InterPro" id="IPR020930">
    <property type="entry name" value="Ribosomal_uL5_bac-type"/>
</dbReference>
<dbReference type="GO" id="GO:0003735">
    <property type="term" value="F:structural constituent of ribosome"/>
    <property type="evidence" value="ECO:0007669"/>
    <property type="project" value="InterPro"/>
</dbReference>
<evidence type="ECO:0000313" key="7">
    <source>
        <dbReference type="EMBL" id="VFU17196.1"/>
    </source>
</evidence>
<keyword evidence="1" id="KW-0699">rRNA-binding</keyword>
<evidence type="ECO:0000259" key="6">
    <source>
        <dbReference type="Pfam" id="PF14693"/>
    </source>
</evidence>
<feature type="domain" description="Large ribosomal subunit protein bL25 beta" evidence="6">
    <location>
        <begin position="102"/>
        <end position="187"/>
    </location>
</feature>
<dbReference type="Gene3D" id="2.40.240.10">
    <property type="entry name" value="Ribosomal Protein L25, Chain P"/>
    <property type="match status" value="1"/>
</dbReference>
<dbReference type="EMBL" id="CAADRM010000129">
    <property type="protein sequence ID" value="VFU17196.1"/>
    <property type="molecule type" value="Genomic_DNA"/>
</dbReference>
<dbReference type="NCBIfam" id="TIGR00731">
    <property type="entry name" value="bL25_bact_ctc"/>
    <property type="match status" value="1"/>
</dbReference>
<dbReference type="AlphaFoldDB" id="A0A485M307"/>
<keyword evidence="2" id="KW-0694">RNA-binding</keyword>
<dbReference type="HAMAP" id="MF_01334">
    <property type="entry name" value="Ribosomal_bL25_CTC"/>
    <property type="match status" value="1"/>
</dbReference>
<dbReference type="InterPro" id="IPR011035">
    <property type="entry name" value="Ribosomal_bL25/Gln-tRNA_synth"/>
</dbReference>
<dbReference type="PANTHER" id="PTHR33284:SF1">
    <property type="entry name" value="RIBOSOMAL PROTEIN L25_GLN-TRNA SYNTHETASE, ANTI-CODON-BINDING DOMAIN-CONTAINING PROTEIN"/>
    <property type="match status" value="1"/>
</dbReference>
<evidence type="ECO:0000256" key="4">
    <source>
        <dbReference type="ARBA" id="ARBA00023274"/>
    </source>
</evidence>
<organism evidence="7">
    <name type="scientific">anaerobic digester metagenome</name>
    <dbReference type="NCBI Taxonomy" id="1263854"/>
    <lineage>
        <taxon>unclassified sequences</taxon>
        <taxon>metagenomes</taxon>
        <taxon>ecological metagenomes</taxon>
    </lineage>
</organism>
<dbReference type="Gene3D" id="2.170.120.20">
    <property type="entry name" value="Ribosomal protein L25, beta domain"/>
    <property type="match status" value="1"/>
</dbReference>
<name>A0A485M307_9ZZZZ</name>
<evidence type="ECO:0000259" key="5">
    <source>
        <dbReference type="Pfam" id="PF01386"/>
    </source>
</evidence>
<reference evidence="7" key="1">
    <citation type="submission" date="2019-03" db="EMBL/GenBank/DDBJ databases">
        <authorList>
            <person name="Hao L."/>
        </authorList>
    </citation>
    <scope>NUCLEOTIDE SEQUENCE</scope>
</reference>
<dbReference type="GO" id="GO:0008097">
    <property type="term" value="F:5S rRNA binding"/>
    <property type="evidence" value="ECO:0007669"/>
    <property type="project" value="InterPro"/>
</dbReference>
<dbReference type="InterPro" id="IPR020057">
    <property type="entry name" value="Ribosomal_bL25_b-dom"/>
</dbReference>
<dbReference type="SUPFAM" id="SSF50715">
    <property type="entry name" value="Ribosomal protein L25-like"/>
    <property type="match status" value="1"/>
</dbReference>
<keyword evidence="4" id="KW-0687">Ribonucleoprotein</keyword>
<dbReference type="CDD" id="cd00495">
    <property type="entry name" value="Ribosomal_L25_TL5_CTC"/>
    <property type="match status" value="1"/>
</dbReference>
<dbReference type="InterPro" id="IPR037121">
    <property type="entry name" value="Ribosomal_bL25_C"/>
</dbReference>
<gene>
    <name evidence="7" type="primary">rplY</name>
    <name evidence="7" type="ORF">SCFA_630010</name>
</gene>
<dbReference type="InterPro" id="IPR029751">
    <property type="entry name" value="Ribosomal_L25_dom"/>
</dbReference>
<dbReference type="InterPro" id="IPR001021">
    <property type="entry name" value="Ribosomal_bL25_long"/>
</dbReference>
<evidence type="ECO:0000256" key="2">
    <source>
        <dbReference type="ARBA" id="ARBA00022884"/>
    </source>
</evidence>
<dbReference type="PANTHER" id="PTHR33284">
    <property type="entry name" value="RIBOSOMAL PROTEIN L25/GLN-TRNA SYNTHETASE, ANTI-CODON-BINDING DOMAIN-CONTAINING PROTEIN"/>
    <property type="match status" value="1"/>
</dbReference>
<feature type="domain" description="Large ribosomal subunit protein bL25 L25" evidence="5">
    <location>
        <begin position="10"/>
        <end position="94"/>
    </location>
</feature>
<sequence>MGTQDNITLALTPRSVHKKKVRALRREGIIPAVIYGRGFETTMVQVPRKDFEKAYKQTHGAAIIHAGIGGKKLPVLIHAVQRDSIKGDILHVDFLKVDMRHEVTVDVPLVFVGESPAEKEGAGKVGREATSISLKCLPTDIPSEIVVDVSAIVDKHDVIRAADLKLPEGVSLGHGVSEDKVIAVLVQAKFAEAPVEAAPEEAAAPAPEAPEA</sequence>
<accession>A0A485M307</accession>